<protein>
    <submittedName>
        <fullName evidence="1">Uncharacterized protein</fullName>
    </submittedName>
</protein>
<dbReference type="AlphaFoldDB" id="A0A0E9T6Y7"/>
<name>A0A0E9T6Y7_ANGAN</name>
<reference evidence="1" key="2">
    <citation type="journal article" date="2015" name="Fish Shellfish Immunol.">
        <title>Early steps in the European eel (Anguilla anguilla)-Vibrio vulnificus interaction in the gills: Role of the RtxA13 toxin.</title>
        <authorList>
            <person name="Callol A."/>
            <person name="Pajuelo D."/>
            <person name="Ebbesson L."/>
            <person name="Teles M."/>
            <person name="MacKenzie S."/>
            <person name="Amaro C."/>
        </authorList>
    </citation>
    <scope>NUCLEOTIDE SEQUENCE</scope>
</reference>
<reference evidence="1" key="1">
    <citation type="submission" date="2014-11" db="EMBL/GenBank/DDBJ databases">
        <authorList>
            <person name="Amaro Gonzalez C."/>
        </authorList>
    </citation>
    <scope>NUCLEOTIDE SEQUENCE</scope>
</reference>
<proteinExistence type="predicted"/>
<dbReference type="EMBL" id="GBXM01059405">
    <property type="protein sequence ID" value="JAH49172.1"/>
    <property type="molecule type" value="Transcribed_RNA"/>
</dbReference>
<evidence type="ECO:0000313" key="1">
    <source>
        <dbReference type="EMBL" id="JAH49172.1"/>
    </source>
</evidence>
<organism evidence="1">
    <name type="scientific">Anguilla anguilla</name>
    <name type="common">European freshwater eel</name>
    <name type="synonym">Muraena anguilla</name>
    <dbReference type="NCBI Taxonomy" id="7936"/>
    <lineage>
        <taxon>Eukaryota</taxon>
        <taxon>Metazoa</taxon>
        <taxon>Chordata</taxon>
        <taxon>Craniata</taxon>
        <taxon>Vertebrata</taxon>
        <taxon>Euteleostomi</taxon>
        <taxon>Actinopterygii</taxon>
        <taxon>Neopterygii</taxon>
        <taxon>Teleostei</taxon>
        <taxon>Anguilliformes</taxon>
        <taxon>Anguillidae</taxon>
        <taxon>Anguilla</taxon>
    </lineage>
</organism>
<accession>A0A0E9T6Y7</accession>
<sequence>MSAAQPTFQSSNVTHGFSVKTWEDALDFLSQCSKQRSHYF</sequence>